<dbReference type="Pfam" id="PF00011">
    <property type="entry name" value="HSP20"/>
    <property type="match status" value="1"/>
</dbReference>
<dbReference type="InterPro" id="IPR002068">
    <property type="entry name" value="A-crystallin/Hsp20_dom"/>
</dbReference>
<dbReference type="PANTHER" id="PTHR11527">
    <property type="entry name" value="HEAT-SHOCK PROTEIN 20 FAMILY MEMBER"/>
    <property type="match status" value="1"/>
</dbReference>
<evidence type="ECO:0000256" key="2">
    <source>
        <dbReference type="RuleBase" id="RU003616"/>
    </source>
</evidence>
<dbReference type="SUPFAM" id="SSF49764">
    <property type="entry name" value="HSP20-like chaperones"/>
    <property type="match status" value="1"/>
</dbReference>
<sequence>MASHFMTPFGGRGLLNRGDPFLDLHREVNRLFDDSFRAMGSSPGGHGTMMGMPRIDVHEAGDKLEITAELPGVAQEDVDLRLEGEMLIISGEKRREHEDKQAHILERSYGAFSRSIQLPFQPDPDQVHADFNNGVLKISLPRQGSQERSRRIQIGNGQIGNGQGGQVLEGRSGDPGGEAGAASQGQQGGGGSGQPH</sequence>
<accession>A0ABT0DZG9</accession>
<dbReference type="InterPro" id="IPR031107">
    <property type="entry name" value="Small_HSP"/>
</dbReference>
<gene>
    <name evidence="5" type="ORF">MU848_13100</name>
</gene>
<keyword evidence="6" id="KW-1185">Reference proteome</keyword>
<reference evidence="5 6" key="1">
    <citation type="submission" date="2022-04" db="EMBL/GenBank/DDBJ databases">
        <authorList>
            <person name="Huq M.A."/>
        </authorList>
    </citation>
    <scope>NUCLEOTIDE SEQUENCE [LARGE SCALE GENOMIC DNA]</scope>
    <source>
        <strain evidence="5 6">MAH-33</strain>
    </source>
</reference>
<name>A0ABT0DZG9_9SPHN</name>
<feature type="region of interest" description="Disordered" evidence="3">
    <location>
        <begin position="141"/>
        <end position="196"/>
    </location>
</feature>
<evidence type="ECO:0000259" key="4">
    <source>
        <dbReference type="PROSITE" id="PS01031"/>
    </source>
</evidence>
<comment type="caution">
    <text evidence="5">The sequence shown here is derived from an EMBL/GenBank/DDBJ whole genome shotgun (WGS) entry which is preliminary data.</text>
</comment>
<protein>
    <submittedName>
        <fullName evidence="5">Hsp20/alpha crystallin family protein</fullName>
    </submittedName>
</protein>
<dbReference type="Proteomes" id="UP001203512">
    <property type="component" value="Unassembled WGS sequence"/>
</dbReference>
<evidence type="ECO:0000256" key="3">
    <source>
        <dbReference type="SAM" id="MobiDB-lite"/>
    </source>
</evidence>
<dbReference type="InterPro" id="IPR008978">
    <property type="entry name" value="HSP20-like_chaperone"/>
</dbReference>
<feature type="domain" description="SHSP" evidence="4">
    <location>
        <begin position="46"/>
        <end position="157"/>
    </location>
</feature>
<proteinExistence type="inferred from homology"/>
<feature type="compositionally biased region" description="Gly residues" evidence="3">
    <location>
        <begin position="186"/>
        <end position="196"/>
    </location>
</feature>
<organism evidence="5 6">
    <name type="scientific">Sphingobium agri</name>
    <dbReference type="NCBI Taxonomy" id="2933566"/>
    <lineage>
        <taxon>Bacteria</taxon>
        <taxon>Pseudomonadati</taxon>
        <taxon>Pseudomonadota</taxon>
        <taxon>Alphaproteobacteria</taxon>
        <taxon>Sphingomonadales</taxon>
        <taxon>Sphingomonadaceae</taxon>
        <taxon>Sphingobium</taxon>
    </lineage>
</organism>
<comment type="similarity">
    <text evidence="1 2">Belongs to the small heat shock protein (HSP20) family.</text>
</comment>
<dbReference type="CDD" id="cd06464">
    <property type="entry name" value="ACD_sHsps-like"/>
    <property type="match status" value="1"/>
</dbReference>
<feature type="compositionally biased region" description="Gly residues" evidence="3">
    <location>
        <begin position="157"/>
        <end position="179"/>
    </location>
</feature>
<evidence type="ECO:0000313" key="5">
    <source>
        <dbReference type="EMBL" id="MCK0532521.1"/>
    </source>
</evidence>
<dbReference type="PROSITE" id="PS01031">
    <property type="entry name" value="SHSP"/>
    <property type="match status" value="1"/>
</dbReference>
<dbReference type="RefSeq" id="WP_247232988.1">
    <property type="nucleotide sequence ID" value="NZ_JALKHS010000010.1"/>
</dbReference>
<dbReference type="Gene3D" id="2.60.40.790">
    <property type="match status" value="1"/>
</dbReference>
<dbReference type="EMBL" id="JALKHS010000010">
    <property type="protein sequence ID" value="MCK0532521.1"/>
    <property type="molecule type" value="Genomic_DNA"/>
</dbReference>
<evidence type="ECO:0000313" key="6">
    <source>
        <dbReference type="Proteomes" id="UP001203512"/>
    </source>
</evidence>
<evidence type="ECO:0000256" key="1">
    <source>
        <dbReference type="PROSITE-ProRule" id="PRU00285"/>
    </source>
</evidence>